<reference evidence="2 3" key="1">
    <citation type="submission" date="2020-08" db="EMBL/GenBank/DDBJ databases">
        <title>Sequencing the genomes of 1000 actinobacteria strains.</title>
        <authorList>
            <person name="Klenk H.-P."/>
        </authorList>
    </citation>
    <scope>NUCLEOTIDE SEQUENCE [LARGE SCALE GENOMIC DNA]</scope>
    <source>
        <strain evidence="2 3">DSM 43768</strain>
    </source>
</reference>
<dbReference type="InterPro" id="IPR036661">
    <property type="entry name" value="Luciferase-like_sf"/>
</dbReference>
<dbReference type="AlphaFoldDB" id="A0A7X0NZ27"/>
<dbReference type="SUPFAM" id="SSF51679">
    <property type="entry name" value="Bacterial luciferase-like"/>
    <property type="match status" value="1"/>
</dbReference>
<organism evidence="2 3">
    <name type="scientific">Nonomuraea rubra</name>
    <dbReference type="NCBI Taxonomy" id="46180"/>
    <lineage>
        <taxon>Bacteria</taxon>
        <taxon>Bacillati</taxon>
        <taxon>Actinomycetota</taxon>
        <taxon>Actinomycetes</taxon>
        <taxon>Streptosporangiales</taxon>
        <taxon>Streptosporangiaceae</taxon>
        <taxon>Nonomuraea</taxon>
    </lineage>
</organism>
<feature type="region of interest" description="Disordered" evidence="1">
    <location>
        <begin position="1"/>
        <end position="32"/>
    </location>
</feature>
<sequence>MPRPVVMGERRHTRLSFGGASEAGERLGRELPPLEFGPRVTTLVRDTTEQAWADAEAKVARMARGAVARDVGGAGTTWLAELERQGDRLLPLLRG</sequence>
<evidence type="ECO:0000256" key="1">
    <source>
        <dbReference type="SAM" id="MobiDB-lite"/>
    </source>
</evidence>
<proteinExistence type="predicted"/>
<protein>
    <submittedName>
        <fullName evidence="2">Alkanesulfonate monooxygenase SsuD/methylene tetrahydromethanopterin reductase-like flavin-dependent oxidoreductase (Luciferase family)</fullName>
    </submittedName>
</protein>
<dbReference type="RefSeq" id="WP_246546869.1">
    <property type="nucleotide sequence ID" value="NZ_BAAAXY010000249.1"/>
</dbReference>
<gene>
    <name evidence="2" type="ORF">HD593_007070</name>
</gene>
<comment type="caution">
    <text evidence="2">The sequence shown here is derived from an EMBL/GenBank/DDBJ whole genome shotgun (WGS) entry which is preliminary data.</text>
</comment>
<name>A0A7X0NZ27_9ACTN</name>
<evidence type="ECO:0000313" key="2">
    <source>
        <dbReference type="EMBL" id="MBB6552275.1"/>
    </source>
</evidence>
<keyword evidence="2" id="KW-0503">Monooxygenase</keyword>
<dbReference type="Proteomes" id="UP000565579">
    <property type="component" value="Unassembled WGS sequence"/>
</dbReference>
<dbReference type="EMBL" id="JACHMI010000001">
    <property type="protein sequence ID" value="MBB6552275.1"/>
    <property type="molecule type" value="Genomic_DNA"/>
</dbReference>
<accession>A0A7X0NZ27</accession>
<dbReference type="GO" id="GO:0016705">
    <property type="term" value="F:oxidoreductase activity, acting on paired donors, with incorporation or reduction of molecular oxygen"/>
    <property type="evidence" value="ECO:0007669"/>
    <property type="project" value="InterPro"/>
</dbReference>
<keyword evidence="3" id="KW-1185">Reference proteome</keyword>
<dbReference type="GO" id="GO:0004497">
    <property type="term" value="F:monooxygenase activity"/>
    <property type="evidence" value="ECO:0007669"/>
    <property type="project" value="UniProtKB-KW"/>
</dbReference>
<keyword evidence="2" id="KW-0560">Oxidoreductase</keyword>
<evidence type="ECO:0000313" key="3">
    <source>
        <dbReference type="Proteomes" id="UP000565579"/>
    </source>
</evidence>